<proteinExistence type="predicted"/>
<evidence type="ECO:0000256" key="1">
    <source>
        <dbReference type="SAM" id="Coils"/>
    </source>
</evidence>
<keyword evidence="1" id="KW-0175">Coiled coil</keyword>
<keyword evidence="2" id="KW-1133">Transmembrane helix</keyword>
<accession>A0A4Y7Q3D9</accession>
<name>A0A4Y7Q3D9_9AGAM</name>
<dbReference type="AlphaFoldDB" id="A0A4Y7Q3D9"/>
<protein>
    <submittedName>
        <fullName evidence="3">Uncharacterized protein</fullName>
    </submittedName>
</protein>
<keyword evidence="2" id="KW-0472">Membrane</keyword>
<dbReference type="VEuPathDB" id="FungiDB:BD410DRAFT_789724"/>
<dbReference type="InterPro" id="IPR046521">
    <property type="entry name" value="DUF6698"/>
</dbReference>
<organism evidence="3 4">
    <name type="scientific">Rickenella mellea</name>
    <dbReference type="NCBI Taxonomy" id="50990"/>
    <lineage>
        <taxon>Eukaryota</taxon>
        <taxon>Fungi</taxon>
        <taxon>Dikarya</taxon>
        <taxon>Basidiomycota</taxon>
        <taxon>Agaricomycotina</taxon>
        <taxon>Agaricomycetes</taxon>
        <taxon>Hymenochaetales</taxon>
        <taxon>Rickenellaceae</taxon>
        <taxon>Rickenella</taxon>
    </lineage>
</organism>
<keyword evidence="2" id="KW-0812">Transmembrane</keyword>
<dbReference type="EMBL" id="ML170181">
    <property type="protein sequence ID" value="TDL21300.1"/>
    <property type="molecule type" value="Genomic_DNA"/>
</dbReference>
<reference evidence="3 4" key="1">
    <citation type="submission" date="2018-06" db="EMBL/GenBank/DDBJ databases">
        <title>A transcriptomic atlas of mushroom development highlights an independent origin of complex multicellularity.</title>
        <authorList>
            <consortium name="DOE Joint Genome Institute"/>
            <person name="Krizsan K."/>
            <person name="Almasi E."/>
            <person name="Merenyi Z."/>
            <person name="Sahu N."/>
            <person name="Viragh M."/>
            <person name="Koszo T."/>
            <person name="Mondo S."/>
            <person name="Kiss B."/>
            <person name="Balint B."/>
            <person name="Kues U."/>
            <person name="Barry K."/>
            <person name="Hegedus J.C."/>
            <person name="Henrissat B."/>
            <person name="Johnson J."/>
            <person name="Lipzen A."/>
            <person name="Ohm R."/>
            <person name="Nagy I."/>
            <person name="Pangilinan J."/>
            <person name="Yan J."/>
            <person name="Xiong Y."/>
            <person name="Grigoriev I.V."/>
            <person name="Hibbett D.S."/>
            <person name="Nagy L.G."/>
        </authorList>
    </citation>
    <scope>NUCLEOTIDE SEQUENCE [LARGE SCALE GENOMIC DNA]</scope>
    <source>
        <strain evidence="3 4">SZMC22713</strain>
    </source>
</reference>
<dbReference type="Pfam" id="PF20414">
    <property type="entry name" value="DUF6698"/>
    <property type="match status" value="1"/>
</dbReference>
<evidence type="ECO:0000313" key="4">
    <source>
        <dbReference type="Proteomes" id="UP000294933"/>
    </source>
</evidence>
<evidence type="ECO:0000313" key="3">
    <source>
        <dbReference type="EMBL" id="TDL21300.1"/>
    </source>
</evidence>
<dbReference type="STRING" id="50990.A0A4Y7Q3D9"/>
<keyword evidence="4" id="KW-1185">Reference proteome</keyword>
<dbReference type="Proteomes" id="UP000294933">
    <property type="component" value="Unassembled WGS sequence"/>
</dbReference>
<feature type="coiled-coil region" evidence="1">
    <location>
        <begin position="43"/>
        <end position="77"/>
    </location>
</feature>
<dbReference type="OrthoDB" id="3231188at2759"/>
<gene>
    <name evidence="3" type="ORF">BD410DRAFT_789724</name>
</gene>
<feature type="transmembrane region" description="Helical" evidence="2">
    <location>
        <begin position="283"/>
        <end position="305"/>
    </location>
</feature>
<evidence type="ECO:0000256" key="2">
    <source>
        <dbReference type="SAM" id="Phobius"/>
    </source>
</evidence>
<sequence>MSTTNPRKRHRRVVQSVNKADAENIPILTEAQLEAVNGELPVNGVARQIFKELQENLAQLREEQRDLRAELATRKKARTRSIRVTKETKEHFDVGDAARFFAVNRWAFIPNFTWMGEDILSVPDDDPELAHHVVPKKQFLQNYIDALPAAVRNNYRDEDFRAMFATDMGTIRSTKVHEVKLAAYKIFDKELADYITSSRGAGNEAVYQRAEDLLGFTPRDPNNPNSHDTYSNKPPFMFAEGDGLQSERMFRVETLAKTLRVILFGQSSVNSLSVANNDTYGKMWGVTTITAPLIAFATTVINYLLSRDREFTPRGKNTQMEYSARYARYRKLAETLQTFPAGRETLKFLNNIVFAGYSMDNGREAVEADDDEDLLQEIANAAAADSTLSALDQPEEAVNQPEE</sequence>